<evidence type="ECO:0000256" key="4">
    <source>
        <dbReference type="ARBA" id="ARBA00022827"/>
    </source>
</evidence>
<comment type="function">
    <text evidence="7">Involved in the assimilation of dimethylsulphoniopropionate (DMSP), an important compound in the fixation of carbon in marine phytoplankton, by mediating the conversion of 3-(methylthio)propanoyl-CoA (MMPA-CoA) to 3-(methylthio)acryloyl-CoA (MTA-CoA).</text>
</comment>
<evidence type="ECO:0000259" key="12">
    <source>
        <dbReference type="Pfam" id="PF02770"/>
    </source>
</evidence>
<gene>
    <name evidence="15" type="ORF">DI551_05355</name>
</gene>
<evidence type="ECO:0000259" key="13">
    <source>
        <dbReference type="Pfam" id="PF02771"/>
    </source>
</evidence>
<evidence type="ECO:0000313" key="15">
    <source>
        <dbReference type="EMBL" id="PZQ46343.1"/>
    </source>
</evidence>
<keyword evidence="3 10" id="KW-0285">Flavoprotein</keyword>
<proteinExistence type="inferred from homology"/>
<dbReference type="Pfam" id="PF12806">
    <property type="entry name" value="Acyl-CoA_dh_C"/>
    <property type="match status" value="1"/>
</dbReference>
<keyword evidence="5 10" id="KW-0560">Oxidoreductase</keyword>
<name>A0A2W5PV68_9BACT</name>
<feature type="domain" description="Acyl-CoA dehydrogenase/oxidase N-terminal" evidence="13">
    <location>
        <begin position="78"/>
        <end position="156"/>
    </location>
</feature>
<evidence type="ECO:0000256" key="1">
    <source>
        <dbReference type="ARBA" id="ARBA00001974"/>
    </source>
</evidence>
<evidence type="ECO:0000256" key="9">
    <source>
        <dbReference type="ARBA" id="ARBA00069043"/>
    </source>
</evidence>
<dbReference type="InterPro" id="IPR009075">
    <property type="entry name" value="AcylCo_DH/oxidase_C"/>
</dbReference>
<dbReference type="SUPFAM" id="SSF56645">
    <property type="entry name" value="Acyl-CoA dehydrogenase NM domain-like"/>
    <property type="match status" value="1"/>
</dbReference>
<keyword evidence="4 10" id="KW-0274">FAD</keyword>
<feature type="domain" description="Acyl-CoA oxidase/dehydrogenase middle" evidence="12">
    <location>
        <begin position="161"/>
        <end position="265"/>
    </location>
</feature>
<feature type="domain" description="Acetyl-CoA dehydrogenase-like C-terminal" evidence="14">
    <location>
        <begin position="471"/>
        <end position="580"/>
    </location>
</feature>
<dbReference type="InterPro" id="IPR046373">
    <property type="entry name" value="Acyl-CoA_Oxase/DH_mid-dom_sf"/>
</dbReference>
<evidence type="ECO:0000313" key="16">
    <source>
        <dbReference type="Proteomes" id="UP000249417"/>
    </source>
</evidence>
<evidence type="ECO:0000256" key="5">
    <source>
        <dbReference type="ARBA" id="ARBA00023002"/>
    </source>
</evidence>
<evidence type="ECO:0000256" key="6">
    <source>
        <dbReference type="ARBA" id="ARBA00051388"/>
    </source>
</evidence>
<dbReference type="Proteomes" id="UP000249417">
    <property type="component" value="Unassembled WGS sequence"/>
</dbReference>
<comment type="cofactor">
    <cofactor evidence="1 10">
        <name>FAD</name>
        <dbReference type="ChEBI" id="CHEBI:57692"/>
    </cofactor>
</comment>
<dbReference type="Pfam" id="PF02771">
    <property type="entry name" value="Acyl-CoA_dh_N"/>
    <property type="match status" value="1"/>
</dbReference>
<dbReference type="Gene3D" id="1.20.140.10">
    <property type="entry name" value="Butyryl-CoA Dehydrogenase, subunit A, domain 3"/>
    <property type="match status" value="1"/>
</dbReference>
<dbReference type="InterPro" id="IPR036250">
    <property type="entry name" value="AcylCo_DH-like_C"/>
</dbReference>
<evidence type="ECO:0000256" key="8">
    <source>
        <dbReference type="ARBA" id="ARBA00066694"/>
    </source>
</evidence>
<dbReference type="PANTHER" id="PTHR42803">
    <property type="entry name" value="ACYL-COA DEHYDROGENASE"/>
    <property type="match status" value="1"/>
</dbReference>
<comment type="catalytic activity">
    <reaction evidence="6">
        <text>3-(methylsulfanyl)propanoyl-CoA + oxidized [electron-transfer flavoprotein] + H(+) = 3-(methylsulfanyl)acryloyl-CoA + reduced [electron-transfer flavoprotein]</text>
        <dbReference type="Rhea" id="RHEA:52612"/>
        <dbReference type="Rhea" id="RHEA-COMP:10685"/>
        <dbReference type="Rhea" id="RHEA-COMP:10686"/>
        <dbReference type="ChEBI" id="CHEBI:15378"/>
        <dbReference type="ChEBI" id="CHEBI:57692"/>
        <dbReference type="ChEBI" id="CHEBI:58307"/>
        <dbReference type="ChEBI" id="CHEBI:82815"/>
        <dbReference type="ChEBI" id="CHEBI:84994"/>
        <dbReference type="EC" id="1.3.99.41"/>
    </reaction>
    <physiologicalReaction direction="left-to-right" evidence="6">
        <dbReference type="Rhea" id="RHEA:52613"/>
    </physiologicalReaction>
</comment>
<dbReference type="InterPro" id="IPR052166">
    <property type="entry name" value="Diverse_Acyl-CoA_DH"/>
</dbReference>
<comment type="caution">
    <text evidence="15">The sequence shown here is derived from an EMBL/GenBank/DDBJ whole genome shotgun (WGS) entry which is preliminary data.</text>
</comment>
<evidence type="ECO:0000256" key="2">
    <source>
        <dbReference type="ARBA" id="ARBA00009347"/>
    </source>
</evidence>
<accession>A0A2W5PV68</accession>
<dbReference type="InterPro" id="IPR037069">
    <property type="entry name" value="AcylCoA_DH/ox_N_sf"/>
</dbReference>
<dbReference type="Gene3D" id="2.40.110.10">
    <property type="entry name" value="Butyryl-CoA Dehydrogenase, subunit A, domain 2"/>
    <property type="match status" value="1"/>
</dbReference>
<dbReference type="AlphaFoldDB" id="A0A2W5PV68"/>
<dbReference type="InterPro" id="IPR025878">
    <property type="entry name" value="Acyl-CoA_dh-like_C_dom"/>
</dbReference>
<dbReference type="EMBL" id="QFQB01000028">
    <property type="protein sequence ID" value="PZQ46343.1"/>
    <property type="molecule type" value="Genomic_DNA"/>
</dbReference>
<dbReference type="FunFam" id="2.40.110.10:FF:000031">
    <property type="entry name" value="Acyl-CoA dehydrogenase, putative"/>
    <property type="match status" value="1"/>
</dbReference>
<dbReference type="InterPro" id="IPR006091">
    <property type="entry name" value="Acyl-CoA_Oxase/DH_mid-dom"/>
</dbReference>
<dbReference type="SUPFAM" id="SSF47203">
    <property type="entry name" value="Acyl-CoA dehydrogenase C-terminal domain-like"/>
    <property type="match status" value="1"/>
</dbReference>
<dbReference type="Pfam" id="PF00441">
    <property type="entry name" value="Acyl-CoA_dh_1"/>
    <property type="match status" value="1"/>
</dbReference>
<feature type="domain" description="Acyl-CoA dehydrogenase/oxidase C-terminal" evidence="11">
    <location>
        <begin position="278"/>
        <end position="440"/>
    </location>
</feature>
<dbReference type="InterPro" id="IPR013786">
    <property type="entry name" value="AcylCoA_DH/ox_N"/>
</dbReference>
<evidence type="ECO:0000256" key="3">
    <source>
        <dbReference type="ARBA" id="ARBA00022630"/>
    </source>
</evidence>
<evidence type="ECO:0000259" key="11">
    <source>
        <dbReference type="Pfam" id="PF00441"/>
    </source>
</evidence>
<dbReference type="Gene3D" id="1.10.540.10">
    <property type="entry name" value="Acyl-CoA dehydrogenase/oxidase, N-terminal domain"/>
    <property type="match status" value="1"/>
</dbReference>
<dbReference type="EC" id="1.3.99.41" evidence="8"/>
<sequence length="584" mass="62044">MTYTPPTQDMMFVLEHVVGLDKLPEHEALGKLDADAVASILEPASDLAANVLAPLNYPGDRARLALKDGVLETAPGFKEAYRQYCEGGWNSVVFDPAHGGQGLPWLVAFAVNEMWQGANMSFGLCPLLNQGAIEAIEAHASDELKAEYLEKMISGEWTGTMNLTEPQAGSDLAAVKTKAVPAGDGTYKISGQKIFITYGEHDFTDNIIHLVLARLPDAPEGVKGISLFIVPKFLKDGTRNDLICTGIEHKLGIHASPTCTMQFGDKGGATGYLVGTANEGLKYMFTMMNNARLSVGLQGVAIAEAAYQKALGYAKERVQGAPLNKKGSGGVTISEHADVKRMLLSMVSQIEAGRAMTYEAALSLDLARAGDAAAQARVDLMTPLVKSWCTDMACEVASTGVQIHGGMGFIEETGAAQFYRDARILPIYEGTNGIQSADLAFRKILRDGGAALKTYLAEFEGVLGALKEAKGDDFEAIAQELADAYKQVSKAALQIGALSKDDLDYVAAVSVPFLKALAGAAAGMMLARSALAAQALLSEGGSDADFLSRKILIARFYAETFLPQAGAHARNVLSTAKTVVSSRF</sequence>
<protein>
    <recommendedName>
        <fullName evidence="9">3-methylmercaptopropionyl-CoA dehydrogenase</fullName>
        <ecNumber evidence="8">1.3.99.41</ecNumber>
    </recommendedName>
</protein>
<evidence type="ECO:0000256" key="7">
    <source>
        <dbReference type="ARBA" id="ARBA00058683"/>
    </source>
</evidence>
<reference evidence="15 16" key="1">
    <citation type="submission" date="2017-08" db="EMBL/GenBank/DDBJ databases">
        <title>Infants hospitalized years apart are colonized by the same room-sourced microbial strains.</title>
        <authorList>
            <person name="Brooks B."/>
            <person name="Olm M.R."/>
            <person name="Firek B.A."/>
            <person name="Baker R."/>
            <person name="Thomas B.C."/>
            <person name="Morowitz M.J."/>
            <person name="Banfield J.F."/>
        </authorList>
    </citation>
    <scope>NUCLEOTIDE SEQUENCE [LARGE SCALE GENOMIC DNA]</scope>
    <source>
        <strain evidence="15">S2_005_002_R2_29</strain>
    </source>
</reference>
<comment type="similarity">
    <text evidence="2 10">Belongs to the acyl-CoA dehydrogenase family.</text>
</comment>
<dbReference type="PANTHER" id="PTHR42803:SF1">
    <property type="entry name" value="BROAD-SPECIFICITY LINEAR ACYL-COA DEHYDROGENASE FADE5"/>
    <property type="match status" value="1"/>
</dbReference>
<evidence type="ECO:0000256" key="10">
    <source>
        <dbReference type="RuleBase" id="RU362125"/>
    </source>
</evidence>
<dbReference type="Pfam" id="PF02770">
    <property type="entry name" value="Acyl-CoA_dh_M"/>
    <property type="match status" value="1"/>
</dbReference>
<evidence type="ECO:0000259" key="14">
    <source>
        <dbReference type="Pfam" id="PF12806"/>
    </source>
</evidence>
<dbReference type="InterPro" id="IPR009100">
    <property type="entry name" value="AcylCoA_DH/oxidase_NM_dom_sf"/>
</dbReference>
<dbReference type="GO" id="GO:0016627">
    <property type="term" value="F:oxidoreductase activity, acting on the CH-CH group of donors"/>
    <property type="evidence" value="ECO:0007669"/>
    <property type="project" value="InterPro"/>
</dbReference>
<organism evidence="15 16">
    <name type="scientific">Micavibrio aeruginosavorus</name>
    <dbReference type="NCBI Taxonomy" id="349221"/>
    <lineage>
        <taxon>Bacteria</taxon>
        <taxon>Pseudomonadati</taxon>
        <taxon>Bdellovibrionota</taxon>
        <taxon>Bdellovibrionia</taxon>
        <taxon>Bdellovibrionales</taxon>
        <taxon>Pseudobdellovibrionaceae</taxon>
        <taxon>Micavibrio</taxon>
    </lineage>
</organism>
<dbReference type="GO" id="GO:0050660">
    <property type="term" value="F:flavin adenine dinucleotide binding"/>
    <property type="evidence" value="ECO:0007669"/>
    <property type="project" value="InterPro"/>
</dbReference>